<dbReference type="Proteomes" id="UP000251571">
    <property type="component" value="Unassembled WGS sequence"/>
</dbReference>
<name>A0A2Y9AKG4_9RHOB</name>
<sequence>MRGNGSDAFERQIVIDVEAGSPPNIAVSPEPGLLCDPALRGRLADLGGGTASWMTETDAAGSPWTALGLHAGLEAFFGSSYNVNVRPLVWSRSETFDDLDYGLLRSMGERRASTERMVEDEAMPRCIGIGSGATSG</sequence>
<dbReference type="Proteomes" id="UP000245839">
    <property type="component" value="Unassembled WGS sequence"/>
</dbReference>
<dbReference type="AlphaFoldDB" id="A0A2Y9AKG4"/>
<dbReference type="EMBL" id="QGDJ01000003">
    <property type="protein sequence ID" value="PWJ20559.1"/>
    <property type="molecule type" value="Genomic_DNA"/>
</dbReference>
<dbReference type="EMBL" id="UETC01000003">
    <property type="protein sequence ID" value="SSA44655.1"/>
    <property type="molecule type" value="Genomic_DNA"/>
</dbReference>
<reference evidence="1 3" key="2">
    <citation type="submission" date="2018-03" db="EMBL/GenBank/DDBJ databases">
        <title>Genomic Encyclopedia of Archaeal and Bacterial Type Strains, Phase II (KMG-II): from individual species to whole genera.</title>
        <authorList>
            <person name="Goeker M."/>
        </authorList>
    </citation>
    <scope>NUCLEOTIDE SEQUENCE [LARGE SCALE GENOMIC DNA]</scope>
    <source>
        <strain evidence="1 3">DSM 25227</strain>
    </source>
</reference>
<organism evidence="2 4">
    <name type="scientific">Jannaschia seohaensis</name>
    <dbReference type="NCBI Taxonomy" id="475081"/>
    <lineage>
        <taxon>Bacteria</taxon>
        <taxon>Pseudomonadati</taxon>
        <taxon>Pseudomonadota</taxon>
        <taxon>Alphaproteobacteria</taxon>
        <taxon>Rhodobacterales</taxon>
        <taxon>Roseobacteraceae</taxon>
        <taxon>Jannaschia</taxon>
    </lineage>
</organism>
<reference evidence="2 4" key="1">
    <citation type="submission" date="2016-10" db="EMBL/GenBank/DDBJ databases">
        <authorList>
            <person name="Cai Z."/>
        </authorList>
    </citation>
    <scope>NUCLEOTIDE SEQUENCE [LARGE SCALE GENOMIC DNA]</scope>
    <source>
        <strain evidence="2 4">DSM 25227</strain>
    </source>
</reference>
<gene>
    <name evidence="1" type="ORF">BCF38_103378</name>
    <name evidence="2" type="ORF">SAMN05421539_103378</name>
</gene>
<proteinExistence type="predicted"/>
<accession>A0A2Y9AKG4</accession>
<protein>
    <submittedName>
        <fullName evidence="2">Alpha-glucoside transport system substrate-binding protein</fullName>
    </submittedName>
</protein>
<dbReference type="RefSeq" id="WP_109564128.1">
    <property type="nucleotide sequence ID" value="NZ_QGDJ01000003.1"/>
</dbReference>
<evidence type="ECO:0000313" key="3">
    <source>
        <dbReference type="Proteomes" id="UP000245839"/>
    </source>
</evidence>
<evidence type="ECO:0000313" key="4">
    <source>
        <dbReference type="Proteomes" id="UP000251571"/>
    </source>
</evidence>
<evidence type="ECO:0000313" key="2">
    <source>
        <dbReference type="EMBL" id="SSA44655.1"/>
    </source>
</evidence>
<evidence type="ECO:0000313" key="1">
    <source>
        <dbReference type="EMBL" id="PWJ20559.1"/>
    </source>
</evidence>
<keyword evidence="3" id="KW-1185">Reference proteome</keyword>
<dbReference type="OrthoDB" id="8663148at2"/>